<gene>
    <name evidence="6" type="ORF">GOQ30_06355</name>
</gene>
<dbReference type="AlphaFoldDB" id="A0A6I4IGG0"/>
<keyword evidence="4" id="KW-0472">Membrane</keyword>
<evidence type="ECO:0000256" key="3">
    <source>
        <dbReference type="ARBA" id="ARBA00023163"/>
    </source>
</evidence>
<feature type="transmembrane region" description="Helical" evidence="4">
    <location>
        <begin position="379"/>
        <end position="399"/>
    </location>
</feature>
<dbReference type="SUPFAM" id="SSF46689">
    <property type="entry name" value="Homeodomain-like"/>
    <property type="match status" value="1"/>
</dbReference>
<dbReference type="EMBL" id="WQLW01000003">
    <property type="protein sequence ID" value="MVO08783.1"/>
    <property type="molecule type" value="Genomic_DNA"/>
</dbReference>
<evidence type="ECO:0000256" key="2">
    <source>
        <dbReference type="ARBA" id="ARBA00023125"/>
    </source>
</evidence>
<dbReference type="SUPFAM" id="SSF48452">
    <property type="entry name" value="TPR-like"/>
    <property type="match status" value="1"/>
</dbReference>
<keyword evidence="4" id="KW-1133">Transmembrane helix</keyword>
<protein>
    <submittedName>
        <fullName evidence="6">Helix-turn-helix domain-containing protein</fullName>
    </submittedName>
</protein>
<dbReference type="GO" id="GO:0043565">
    <property type="term" value="F:sequence-specific DNA binding"/>
    <property type="evidence" value="ECO:0007669"/>
    <property type="project" value="InterPro"/>
</dbReference>
<proteinExistence type="predicted"/>
<dbReference type="InterPro" id="IPR018060">
    <property type="entry name" value="HTH_AraC"/>
</dbReference>
<dbReference type="Proteomes" id="UP000431264">
    <property type="component" value="Unassembled WGS sequence"/>
</dbReference>
<evidence type="ECO:0000313" key="7">
    <source>
        <dbReference type="Proteomes" id="UP000431264"/>
    </source>
</evidence>
<comment type="caution">
    <text evidence="6">The sequence shown here is derived from an EMBL/GenBank/DDBJ whole genome shotgun (WGS) entry which is preliminary data.</text>
</comment>
<keyword evidence="3" id="KW-0804">Transcription</keyword>
<dbReference type="GO" id="GO:0003700">
    <property type="term" value="F:DNA-binding transcription factor activity"/>
    <property type="evidence" value="ECO:0007669"/>
    <property type="project" value="InterPro"/>
</dbReference>
<dbReference type="PANTHER" id="PTHR43280">
    <property type="entry name" value="ARAC-FAMILY TRANSCRIPTIONAL REGULATOR"/>
    <property type="match status" value="1"/>
</dbReference>
<dbReference type="PROSITE" id="PS01124">
    <property type="entry name" value="HTH_ARAC_FAMILY_2"/>
    <property type="match status" value="1"/>
</dbReference>
<reference evidence="7" key="1">
    <citation type="submission" date="2019-05" db="EMBL/GenBank/DDBJ databases">
        <title>Flavobacterium profundi sp. nov., isolated from a deep-sea seamount.</title>
        <authorList>
            <person name="Zhang D.-C."/>
        </authorList>
    </citation>
    <scope>NUCLEOTIDE SEQUENCE [LARGE SCALE GENOMIC DNA]</scope>
    <source>
        <strain evidence="7">TP390</strain>
    </source>
</reference>
<dbReference type="Gene3D" id="1.25.40.10">
    <property type="entry name" value="Tetratricopeptide repeat domain"/>
    <property type="match status" value="1"/>
</dbReference>
<evidence type="ECO:0000256" key="1">
    <source>
        <dbReference type="ARBA" id="ARBA00023015"/>
    </source>
</evidence>
<keyword evidence="1" id="KW-0805">Transcription regulation</keyword>
<dbReference type="Gene3D" id="1.10.10.60">
    <property type="entry name" value="Homeodomain-like"/>
    <property type="match status" value="2"/>
</dbReference>
<dbReference type="PANTHER" id="PTHR43280:SF29">
    <property type="entry name" value="ARAC-FAMILY TRANSCRIPTIONAL REGULATOR"/>
    <property type="match status" value="1"/>
</dbReference>
<dbReference type="InterPro" id="IPR009057">
    <property type="entry name" value="Homeodomain-like_sf"/>
</dbReference>
<dbReference type="InterPro" id="IPR011990">
    <property type="entry name" value="TPR-like_helical_dom_sf"/>
</dbReference>
<keyword evidence="7" id="KW-1185">Reference proteome</keyword>
<dbReference type="SMART" id="SM00342">
    <property type="entry name" value="HTH_ARAC"/>
    <property type="match status" value="1"/>
</dbReference>
<feature type="domain" description="HTH araC/xylS-type" evidence="5">
    <location>
        <begin position="447"/>
        <end position="558"/>
    </location>
</feature>
<accession>A0A6I4IGG0</accession>
<keyword evidence="4" id="KW-0812">Transmembrane</keyword>
<evidence type="ECO:0000259" key="5">
    <source>
        <dbReference type="PROSITE" id="PS01124"/>
    </source>
</evidence>
<organism evidence="6 7">
    <name type="scientific">Flavobacterium profundi</name>
    <dbReference type="NCBI Taxonomy" id="1774945"/>
    <lineage>
        <taxon>Bacteria</taxon>
        <taxon>Pseudomonadati</taxon>
        <taxon>Bacteroidota</taxon>
        <taxon>Flavobacteriia</taxon>
        <taxon>Flavobacteriales</taxon>
        <taxon>Flavobacteriaceae</taxon>
        <taxon>Flavobacterium</taxon>
    </lineage>
</organism>
<evidence type="ECO:0000313" key="6">
    <source>
        <dbReference type="EMBL" id="MVO08783.1"/>
    </source>
</evidence>
<dbReference type="RefSeq" id="WP_140997175.1">
    <property type="nucleotide sequence ID" value="NZ_VDCZ01000003.1"/>
</dbReference>
<sequence>MKHFFLFGLFFYFGFIYSQNTILSKLSYQQLIDSFHKYKGQIEIQKKFAKEYLNRGKKEKDIERIAGGYYFHSYFYNDNNCFKYCDSAIEITKNFKNQKFPMVAYSRKTDKYVELKDYVKAIDNLLLSEKYALKFDNLMYYYDAKNNIGIVKSEYLGEYNEAIDLYKESLDYFKTKIGNDKDYNNYYLGIIFGIADSYKSLKNTDSSTFYNQLGYKESIRLGAKEMKNLFILNEGANQVFKQNYYATIDSIDKALPLLIESKDLGNIIAANFYYGKAYEGLKNDKKAIYHFKNVDSLYLLNGRINPDFVDGYMYLVNYYKRIDDKENQLLYINKFIKIDSVLKYNYQQLNNKIKYEYEIPHLIKDKENIINELESSKKINIFIIITVIGIFLLALFYGIRQTKLKKIYKKRFETLIENKNENKTFKITDTVKNAQFSNGLKIGLTDETIINILEELENFEKNRGYLDSSVSLQILAQKLNTNSKYLSLIINSKKEKNFTQYINDLRIDNIINELKNTSIFRNYTIMALANEAGFNNAESFSKAFFKRTGIKPSYFIKELKERYS</sequence>
<name>A0A6I4IGG0_9FLAO</name>
<evidence type="ECO:0000256" key="4">
    <source>
        <dbReference type="SAM" id="Phobius"/>
    </source>
</evidence>
<dbReference type="Pfam" id="PF12833">
    <property type="entry name" value="HTH_18"/>
    <property type="match status" value="1"/>
</dbReference>
<dbReference type="OrthoDB" id="5295174at2"/>
<keyword evidence="2" id="KW-0238">DNA-binding</keyword>